<sequence length="317" mass="35364">MGSEGDEAAGNPMPEWDLAAEEELVAAEKSYLAKRKKRFQIDQASGSGFPSHCPKARRLPAWTSPSPAHRSEDHNALAPAHAIPNPRNGVWNLAPHVRPVNLKVRHQSFNFGGHIVYSRTVPEVEQSARELLHKIKAMENNMEPVSLGFDIEWKPAFGRGETQNKAAVMQICMDSTHCYVMHIIHTGIPPILKSLLEDTSSTKVGVCVANDATKIWRDYNVRVECLEDLSGLANLKLGGAPRNWSLSSLTETLTCKELEKPKKIRLGNWQTNILSQAQLQYAATDAFVSWYLYQVLRSFSNTKEETNSSENMNNAES</sequence>
<keyword evidence="1" id="KW-0067">ATP-binding</keyword>
<accession>A0ACB7WQ31</accession>
<comment type="caution">
    <text evidence="1">The sequence shown here is derived from an EMBL/GenBank/DDBJ whole genome shotgun (WGS) entry which is preliminary data.</text>
</comment>
<evidence type="ECO:0000313" key="1">
    <source>
        <dbReference type="EMBL" id="KAH7690631.1"/>
    </source>
</evidence>
<keyword evidence="1" id="KW-0347">Helicase</keyword>
<keyword evidence="2" id="KW-1185">Reference proteome</keyword>
<keyword evidence="1" id="KW-0547">Nucleotide-binding</keyword>
<name>A0ACB7WQ31_DIOAL</name>
<gene>
    <name evidence="1" type="ORF">IHE45_02G060900</name>
</gene>
<dbReference type="EMBL" id="CM037012">
    <property type="protein sequence ID" value="KAH7690631.1"/>
    <property type="molecule type" value="Genomic_DNA"/>
</dbReference>
<reference evidence="2" key="1">
    <citation type="journal article" date="2022" name="Nat. Commun.">
        <title>Chromosome evolution and the genetic basis of agronomically important traits in greater yam.</title>
        <authorList>
            <person name="Bredeson J.V."/>
            <person name="Lyons J.B."/>
            <person name="Oniyinde I.O."/>
            <person name="Okereke N.R."/>
            <person name="Kolade O."/>
            <person name="Nnabue I."/>
            <person name="Nwadili C.O."/>
            <person name="Hribova E."/>
            <person name="Parker M."/>
            <person name="Nwogha J."/>
            <person name="Shu S."/>
            <person name="Carlson J."/>
            <person name="Kariba R."/>
            <person name="Muthemba S."/>
            <person name="Knop K."/>
            <person name="Barton G.J."/>
            <person name="Sherwood A.V."/>
            <person name="Lopez-Montes A."/>
            <person name="Asiedu R."/>
            <person name="Jamnadass R."/>
            <person name="Muchugi A."/>
            <person name="Goodstein D."/>
            <person name="Egesi C.N."/>
            <person name="Featherston J."/>
            <person name="Asfaw A."/>
            <person name="Simpson G.G."/>
            <person name="Dolezel J."/>
            <person name="Hendre P.S."/>
            <person name="Van Deynze A."/>
            <person name="Kumar P.L."/>
            <person name="Obidiegwu J.E."/>
            <person name="Bhattacharjee R."/>
            <person name="Rokhsar D.S."/>
        </authorList>
    </citation>
    <scope>NUCLEOTIDE SEQUENCE [LARGE SCALE GENOMIC DNA]</scope>
    <source>
        <strain evidence="2">cv. TDa95/00328</strain>
    </source>
</reference>
<organism evidence="1 2">
    <name type="scientific">Dioscorea alata</name>
    <name type="common">Purple yam</name>
    <dbReference type="NCBI Taxonomy" id="55571"/>
    <lineage>
        <taxon>Eukaryota</taxon>
        <taxon>Viridiplantae</taxon>
        <taxon>Streptophyta</taxon>
        <taxon>Embryophyta</taxon>
        <taxon>Tracheophyta</taxon>
        <taxon>Spermatophyta</taxon>
        <taxon>Magnoliopsida</taxon>
        <taxon>Liliopsida</taxon>
        <taxon>Dioscoreales</taxon>
        <taxon>Dioscoreaceae</taxon>
        <taxon>Dioscorea</taxon>
    </lineage>
</organism>
<proteinExistence type="predicted"/>
<evidence type="ECO:0000313" key="2">
    <source>
        <dbReference type="Proteomes" id="UP000827976"/>
    </source>
</evidence>
<dbReference type="EC" id="3.6.4.12" evidence="1"/>
<dbReference type="Proteomes" id="UP000827976">
    <property type="component" value="Chromosome 2"/>
</dbReference>
<keyword evidence="1" id="KW-0378">Hydrolase</keyword>
<protein>
    <submittedName>
        <fullName evidence="1">DNA helicase protein</fullName>
        <ecNumber evidence="1">3.6.4.12</ecNumber>
    </submittedName>
</protein>